<feature type="transmembrane region" description="Helical" evidence="9">
    <location>
        <begin position="133"/>
        <end position="150"/>
    </location>
</feature>
<evidence type="ECO:0000256" key="9">
    <source>
        <dbReference type="RuleBase" id="RU369079"/>
    </source>
</evidence>
<evidence type="ECO:0000256" key="6">
    <source>
        <dbReference type="ARBA" id="ARBA00022989"/>
    </source>
</evidence>
<keyword evidence="7 9" id="KW-0472">Membrane</keyword>
<evidence type="ECO:0000256" key="7">
    <source>
        <dbReference type="ARBA" id="ARBA00023136"/>
    </source>
</evidence>
<keyword evidence="3" id="KW-1003">Cell membrane</keyword>
<dbReference type="GO" id="GO:0022857">
    <property type="term" value="F:transmembrane transporter activity"/>
    <property type="evidence" value="ECO:0007669"/>
    <property type="project" value="UniProtKB-UniRule"/>
</dbReference>
<feature type="transmembrane region" description="Helical" evidence="9">
    <location>
        <begin position="91"/>
        <end position="113"/>
    </location>
</feature>
<feature type="transmembrane region" description="Helical" evidence="9">
    <location>
        <begin position="53"/>
        <end position="71"/>
    </location>
</feature>
<dbReference type="PANTHER" id="PTHR35011">
    <property type="entry name" value="2,3-DIKETO-L-GULONATE TRAP TRANSPORTER SMALL PERMEASE PROTEIN YIAM"/>
    <property type="match status" value="1"/>
</dbReference>
<evidence type="ECO:0000256" key="2">
    <source>
        <dbReference type="ARBA" id="ARBA00022448"/>
    </source>
</evidence>
<accession>A0A1I6ILK4</accession>
<keyword evidence="5 9" id="KW-0812">Transmembrane</keyword>
<evidence type="ECO:0000256" key="8">
    <source>
        <dbReference type="ARBA" id="ARBA00038436"/>
    </source>
</evidence>
<protein>
    <recommendedName>
        <fullName evidence="9">TRAP transporter small permease protein</fullName>
    </recommendedName>
</protein>
<evidence type="ECO:0000256" key="3">
    <source>
        <dbReference type="ARBA" id="ARBA00022475"/>
    </source>
</evidence>
<comment type="similarity">
    <text evidence="8 9">Belongs to the TRAP transporter small permease family.</text>
</comment>
<evidence type="ECO:0000259" key="10">
    <source>
        <dbReference type="Pfam" id="PF04290"/>
    </source>
</evidence>
<keyword evidence="4 9" id="KW-0997">Cell inner membrane</keyword>
<dbReference type="RefSeq" id="WP_092012770.1">
    <property type="nucleotide sequence ID" value="NZ_FOYW01000001.1"/>
</dbReference>
<proteinExistence type="inferred from homology"/>
<dbReference type="PANTHER" id="PTHR35011:SF4">
    <property type="entry name" value="SLL1102 PROTEIN"/>
    <property type="match status" value="1"/>
</dbReference>
<evidence type="ECO:0000256" key="5">
    <source>
        <dbReference type="ARBA" id="ARBA00022692"/>
    </source>
</evidence>
<dbReference type="EMBL" id="FOYW01000001">
    <property type="protein sequence ID" value="SFR67519.1"/>
    <property type="molecule type" value="Genomic_DNA"/>
</dbReference>
<feature type="transmembrane region" description="Helical" evidence="9">
    <location>
        <begin position="21"/>
        <end position="41"/>
    </location>
</feature>
<reference evidence="11 12" key="1">
    <citation type="submission" date="2016-10" db="EMBL/GenBank/DDBJ databases">
        <authorList>
            <person name="de Groot N.N."/>
        </authorList>
    </citation>
    <scope>NUCLEOTIDE SEQUENCE [LARGE SCALE GENOMIC DNA]</scope>
    <source>
        <strain evidence="11 12">CGMCC 1.9167</strain>
    </source>
</reference>
<comment type="subunit">
    <text evidence="9">The complex comprises the extracytoplasmic solute receptor protein and the two transmembrane proteins.</text>
</comment>
<keyword evidence="2 9" id="KW-0813">Transport</keyword>
<name>A0A1I6ILK4_9GAMM</name>
<sequence length="186" mass="21082">MRAITAFMNGVTRLNNAIGQWVSYLVFGMFIFILLEVFLRYAFNSPTVWTNELTQLLFGAYAVLSGGYLMAHRGHVNVDLIYSMFGTRVRAVIDIFTSILFFIFTLALLWFGYDMAQESIGNWETSYSAWNPPIWPVKACIPIATALLVLQGIVKLLEDIAIACNLSYYDPEKDKVVEEDPKGEQL</sequence>
<keyword evidence="6 9" id="KW-1133">Transmembrane helix</keyword>
<dbReference type="OrthoDB" id="8559033at2"/>
<feature type="domain" description="Tripartite ATP-independent periplasmic transporters DctQ component" evidence="10">
    <location>
        <begin position="29"/>
        <end position="160"/>
    </location>
</feature>
<dbReference type="Proteomes" id="UP000198644">
    <property type="component" value="Unassembled WGS sequence"/>
</dbReference>
<dbReference type="STRING" id="650891.SAMN05216203_2444"/>
<comment type="function">
    <text evidence="9">Part of the tripartite ATP-independent periplasmic (TRAP) transport system.</text>
</comment>
<evidence type="ECO:0000313" key="11">
    <source>
        <dbReference type="EMBL" id="SFR67519.1"/>
    </source>
</evidence>
<evidence type="ECO:0000256" key="1">
    <source>
        <dbReference type="ARBA" id="ARBA00004429"/>
    </source>
</evidence>
<organism evidence="11 12">
    <name type="scientific">Marinobacter daqiaonensis</name>
    <dbReference type="NCBI Taxonomy" id="650891"/>
    <lineage>
        <taxon>Bacteria</taxon>
        <taxon>Pseudomonadati</taxon>
        <taxon>Pseudomonadota</taxon>
        <taxon>Gammaproteobacteria</taxon>
        <taxon>Pseudomonadales</taxon>
        <taxon>Marinobacteraceae</taxon>
        <taxon>Marinobacter</taxon>
    </lineage>
</organism>
<dbReference type="GO" id="GO:0005886">
    <property type="term" value="C:plasma membrane"/>
    <property type="evidence" value="ECO:0007669"/>
    <property type="project" value="UniProtKB-SubCell"/>
</dbReference>
<evidence type="ECO:0000313" key="12">
    <source>
        <dbReference type="Proteomes" id="UP000198644"/>
    </source>
</evidence>
<evidence type="ECO:0000256" key="4">
    <source>
        <dbReference type="ARBA" id="ARBA00022519"/>
    </source>
</evidence>
<dbReference type="Pfam" id="PF04290">
    <property type="entry name" value="DctQ"/>
    <property type="match status" value="1"/>
</dbReference>
<dbReference type="AlphaFoldDB" id="A0A1I6ILK4"/>
<dbReference type="InterPro" id="IPR007387">
    <property type="entry name" value="TRAP_DctQ"/>
</dbReference>
<comment type="subcellular location">
    <subcellularLocation>
        <location evidence="1 9">Cell inner membrane</location>
        <topology evidence="1 9">Multi-pass membrane protein</topology>
    </subcellularLocation>
</comment>
<gene>
    <name evidence="11" type="ORF">SAMN05216203_2444</name>
</gene>
<dbReference type="InterPro" id="IPR055348">
    <property type="entry name" value="DctQ"/>
</dbReference>
<keyword evidence="12" id="KW-1185">Reference proteome</keyword>